<gene>
    <name evidence="1" type="ORF">H4R18_001662</name>
</gene>
<keyword evidence="2" id="KW-1185">Reference proteome</keyword>
<reference evidence="1" key="1">
    <citation type="submission" date="2022-07" db="EMBL/GenBank/DDBJ databases">
        <title>Phylogenomic reconstructions and comparative analyses of Kickxellomycotina fungi.</title>
        <authorList>
            <person name="Reynolds N.K."/>
            <person name="Stajich J.E."/>
            <person name="Barry K."/>
            <person name="Grigoriev I.V."/>
            <person name="Crous P."/>
            <person name="Smith M.E."/>
        </authorList>
    </citation>
    <scope>NUCLEOTIDE SEQUENCE</scope>
    <source>
        <strain evidence="1">NBRC 105414</strain>
    </source>
</reference>
<evidence type="ECO:0000313" key="2">
    <source>
        <dbReference type="Proteomes" id="UP001140217"/>
    </source>
</evidence>
<dbReference type="Proteomes" id="UP001140217">
    <property type="component" value="Unassembled WGS sequence"/>
</dbReference>
<comment type="caution">
    <text evidence="1">The sequence shown here is derived from an EMBL/GenBank/DDBJ whole genome shotgun (WGS) entry which is preliminary data.</text>
</comment>
<protein>
    <recommendedName>
        <fullName evidence="3">F-box domain-containing protein</fullName>
    </recommendedName>
</protein>
<name>A0A9W8HKU9_9FUNG</name>
<sequence length="353" mass="39053">MHLLDLPNDVLRLVLEESLVNIHNEFEASKTNMMKTLKANLPRLAVCRQLRCLALPIVHSAVFIQHGDMASWRIGPWGHYSHSTDDRPEDVKMTTNLDFAVAAGCVHAVKQVGIYVYCIENPFPGLGAVARLMRTAAERWGGLKVYCTRDTCLLFERAMFPTHMDSITCEIEGSNALAAISSILEDARGSEEIVLNFHHHCLSPALPGLFTCTSVTDLQIWSGDSVSAILDLVRGLPNLTSLTLTDVESNANFDDVSVPEPGDTCLVEPFDTKLRKVCIYAYCDEQEQVLLIPTVKCLLLRTPTLAVFASGMVPEGPIMDFVDAYSAQYPHLATIAFMFRGDKWGFFGGADLW</sequence>
<dbReference type="OrthoDB" id="5572186at2759"/>
<evidence type="ECO:0000313" key="1">
    <source>
        <dbReference type="EMBL" id="KAJ2783529.1"/>
    </source>
</evidence>
<evidence type="ECO:0008006" key="3">
    <source>
        <dbReference type="Google" id="ProtNLM"/>
    </source>
</evidence>
<dbReference type="AlphaFoldDB" id="A0A9W8HKU9"/>
<dbReference type="EMBL" id="JANBUL010000045">
    <property type="protein sequence ID" value="KAJ2783529.1"/>
    <property type="molecule type" value="Genomic_DNA"/>
</dbReference>
<organism evidence="1 2">
    <name type="scientific">Coemansia javaensis</name>
    <dbReference type="NCBI Taxonomy" id="2761396"/>
    <lineage>
        <taxon>Eukaryota</taxon>
        <taxon>Fungi</taxon>
        <taxon>Fungi incertae sedis</taxon>
        <taxon>Zoopagomycota</taxon>
        <taxon>Kickxellomycotina</taxon>
        <taxon>Kickxellomycetes</taxon>
        <taxon>Kickxellales</taxon>
        <taxon>Kickxellaceae</taxon>
        <taxon>Coemansia</taxon>
    </lineage>
</organism>
<proteinExistence type="predicted"/>
<accession>A0A9W8HKU9</accession>